<keyword evidence="5" id="KW-0472">Membrane</keyword>
<evidence type="ECO:0000256" key="4">
    <source>
        <dbReference type="ARBA" id="ARBA00022989"/>
    </source>
</evidence>
<protein>
    <submittedName>
        <fullName evidence="6">Uncharacterized protein</fullName>
    </submittedName>
</protein>
<evidence type="ECO:0000256" key="3">
    <source>
        <dbReference type="ARBA" id="ARBA00022692"/>
    </source>
</evidence>
<dbReference type="PANTHER" id="PTHR12703">
    <property type="entry name" value="TRANSMEMBRANE PROTEIN 33"/>
    <property type="match status" value="1"/>
</dbReference>
<reference evidence="6" key="2">
    <citation type="journal article" date="2019" name="IMA Fungus">
        <title>Genome sequencing and comparison of five Tilletia species to identify candidate genes for the detection of regulated species infecting wheat.</title>
        <authorList>
            <person name="Nguyen H.D.T."/>
            <person name="Sultana T."/>
            <person name="Kesanakurti P."/>
            <person name="Hambleton S."/>
        </authorList>
    </citation>
    <scope>NUCLEOTIDE SEQUENCE</scope>
    <source>
        <strain evidence="6">DAOMC 236416</strain>
    </source>
</reference>
<evidence type="ECO:0000256" key="5">
    <source>
        <dbReference type="ARBA" id="ARBA00023136"/>
    </source>
</evidence>
<organism evidence="6 7">
    <name type="scientific">Tilletia indica</name>
    <dbReference type="NCBI Taxonomy" id="43049"/>
    <lineage>
        <taxon>Eukaryota</taxon>
        <taxon>Fungi</taxon>
        <taxon>Dikarya</taxon>
        <taxon>Basidiomycota</taxon>
        <taxon>Ustilaginomycotina</taxon>
        <taxon>Exobasidiomycetes</taxon>
        <taxon>Tilletiales</taxon>
        <taxon>Tilletiaceae</taxon>
        <taxon>Tilletia</taxon>
    </lineage>
</organism>
<dbReference type="GO" id="GO:0071786">
    <property type="term" value="P:endoplasmic reticulum tubular network organization"/>
    <property type="evidence" value="ECO:0007669"/>
    <property type="project" value="TreeGrafter"/>
</dbReference>
<gene>
    <name evidence="6" type="ORF">A4X13_0g6614</name>
</gene>
<dbReference type="GO" id="GO:0061024">
    <property type="term" value="P:membrane organization"/>
    <property type="evidence" value="ECO:0007669"/>
    <property type="project" value="TreeGrafter"/>
</dbReference>
<comment type="caution">
    <text evidence="6">The sequence shown here is derived from an EMBL/GenBank/DDBJ whole genome shotgun (WGS) entry which is preliminary data.</text>
</comment>
<dbReference type="GO" id="GO:0005783">
    <property type="term" value="C:endoplasmic reticulum"/>
    <property type="evidence" value="ECO:0007669"/>
    <property type="project" value="TreeGrafter"/>
</dbReference>
<dbReference type="AlphaFoldDB" id="A0A177TDU4"/>
<reference evidence="6" key="1">
    <citation type="submission" date="2016-04" db="EMBL/GenBank/DDBJ databases">
        <authorList>
            <person name="Nguyen H.D."/>
            <person name="Samba Siva P."/>
            <person name="Cullis J."/>
            <person name="Levesque C.A."/>
            <person name="Hambleton S."/>
        </authorList>
    </citation>
    <scope>NUCLEOTIDE SEQUENCE</scope>
    <source>
        <strain evidence="6">DAOMC 236416</strain>
    </source>
</reference>
<dbReference type="EMBL" id="LWDF02000660">
    <property type="protein sequence ID" value="KAE8244413.1"/>
    <property type="molecule type" value="Genomic_DNA"/>
</dbReference>
<dbReference type="Pfam" id="PF03661">
    <property type="entry name" value="TMEM33_Pom33"/>
    <property type="match status" value="1"/>
</dbReference>
<evidence type="ECO:0000256" key="2">
    <source>
        <dbReference type="ARBA" id="ARBA00007322"/>
    </source>
</evidence>
<evidence type="ECO:0000313" key="7">
    <source>
        <dbReference type="Proteomes" id="UP000077521"/>
    </source>
</evidence>
<sequence length="307" mass="33537">MASREYAQLIHLTWGGAHAVVAFCGVRYVLGRLLLSSDPLVRYYRLAYAAAAVSYGLVTYRAFANQPYTRATLQRALMDENVQYWLMALIWLWVSPIWPTLLPYITFSAFHFISFLGSTLIPLVAPPPQNKQRPSRGSDAAAAPPTQGPAQGIYKAINRFTKTYYESAMVFVAYAEVLILVRVLVGALSFRNSFLLPLAYAHFLRLRFYMSTFTRASIQRCKAELDAYAHHQACPEVVRKVYLLLTDVISRYASNVLNFPHPSASQQSASVGSSGRASGANATGAEAAASASAAAAGGRPRKSAGAP</sequence>
<keyword evidence="4" id="KW-1133">Transmembrane helix</keyword>
<dbReference type="GO" id="GO:0016020">
    <property type="term" value="C:membrane"/>
    <property type="evidence" value="ECO:0007669"/>
    <property type="project" value="UniProtKB-SubCell"/>
</dbReference>
<dbReference type="Proteomes" id="UP000077521">
    <property type="component" value="Unassembled WGS sequence"/>
</dbReference>
<dbReference type="InterPro" id="IPR005344">
    <property type="entry name" value="TMEM33/Pom33"/>
</dbReference>
<keyword evidence="3" id="KW-0812">Transmembrane</keyword>
<evidence type="ECO:0000313" key="6">
    <source>
        <dbReference type="EMBL" id="KAE8244413.1"/>
    </source>
</evidence>
<name>A0A177TDU4_9BASI</name>
<comment type="subcellular location">
    <subcellularLocation>
        <location evidence="1">Membrane</location>
        <topology evidence="1">Multi-pass membrane protein</topology>
    </subcellularLocation>
</comment>
<keyword evidence="7" id="KW-1185">Reference proteome</keyword>
<accession>A0A177TDU4</accession>
<evidence type="ECO:0000256" key="1">
    <source>
        <dbReference type="ARBA" id="ARBA00004141"/>
    </source>
</evidence>
<comment type="similarity">
    <text evidence="2">Belongs to the PER33/POM33 family.</text>
</comment>
<proteinExistence type="inferred from homology"/>
<dbReference type="InterPro" id="IPR051645">
    <property type="entry name" value="PER33/POM33_regulator"/>
</dbReference>
<dbReference type="PANTHER" id="PTHR12703:SF4">
    <property type="entry name" value="TRANSMEMBRANE PROTEIN 33"/>
    <property type="match status" value="1"/>
</dbReference>
<dbReference type="OrthoDB" id="5581259at2759"/>